<evidence type="ECO:0000256" key="3">
    <source>
        <dbReference type="ARBA" id="ARBA00023204"/>
    </source>
</evidence>
<gene>
    <name evidence="8" type="ORF">AAHA92_26651</name>
</gene>
<keyword evidence="4" id="KW-0539">Nucleus</keyword>
<dbReference type="InterPro" id="IPR048800">
    <property type="entry name" value="Cac1-like_C"/>
</dbReference>
<evidence type="ECO:0000256" key="2">
    <source>
        <dbReference type="ARBA" id="ARBA00022763"/>
    </source>
</evidence>
<feature type="compositionally biased region" description="Basic and acidic residues" evidence="5">
    <location>
        <begin position="570"/>
        <end position="581"/>
    </location>
</feature>
<dbReference type="GO" id="GO:0005634">
    <property type="term" value="C:nucleus"/>
    <property type="evidence" value="ECO:0007669"/>
    <property type="project" value="UniProtKB-SubCell"/>
</dbReference>
<dbReference type="InterPro" id="IPR022043">
    <property type="entry name" value="CAF1A_DD"/>
</dbReference>
<feature type="region of interest" description="Disordered" evidence="5">
    <location>
        <begin position="518"/>
        <end position="583"/>
    </location>
</feature>
<dbReference type="Pfam" id="PF12253">
    <property type="entry name" value="CAF1A_dimeriz"/>
    <property type="match status" value="1"/>
</dbReference>
<keyword evidence="9" id="KW-1185">Reference proteome</keyword>
<evidence type="ECO:0000256" key="4">
    <source>
        <dbReference type="ARBA" id="ARBA00023242"/>
    </source>
</evidence>
<comment type="subcellular location">
    <subcellularLocation>
        <location evidence="1">Nucleus</location>
    </subcellularLocation>
</comment>
<dbReference type="PANTHER" id="PTHR15272:SF0">
    <property type="entry name" value="CHROMATIN ASSEMBLY FACTOR 1 SUBUNIT A"/>
    <property type="match status" value="1"/>
</dbReference>
<feature type="region of interest" description="Disordered" evidence="5">
    <location>
        <begin position="268"/>
        <end position="330"/>
    </location>
</feature>
<dbReference type="PANTHER" id="PTHR15272">
    <property type="entry name" value="CHROMATIN ASSEMBLY FACTOR 1 SUBUNIT A CAF-1 SUBUNIT A"/>
    <property type="match status" value="1"/>
</dbReference>
<keyword evidence="2" id="KW-0227">DNA damage</keyword>
<feature type="compositionally biased region" description="Polar residues" evidence="5">
    <location>
        <begin position="352"/>
        <end position="371"/>
    </location>
</feature>
<dbReference type="AlphaFoldDB" id="A0ABD1GHN3"/>
<evidence type="ECO:0000256" key="5">
    <source>
        <dbReference type="SAM" id="MobiDB-lite"/>
    </source>
</evidence>
<evidence type="ECO:0000256" key="1">
    <source>
        <dbReference type="ARBA" id="ARBA00004123"/>
    </source>
</evidence>
<evidence type="ECO:0000313" key="9">
    <source>
        <dbReference type="Proteomes" id="UP001567538"/>
    </source>
</evidence>
<proteinExistence type="predicted"/>
<dbReference type="Proteomes" id="UP001567538">
    <property type="component" value="Unassembled WGS sequence"/>
</dbReference>
<organism evidence="8 9">
    <name type="scientific">Salvia divinorum</name>
    <name type="common">Maria pastora</name>
    <name type="synonym">Diviner's sage</name>
    <dbReference type="NCBI Taxonomy" id="28513"/>
    <lineage>
        <taxon>Eukaryota</taxon>
        <taxon>Viridiplantae</taxon>
        <taxon>Streptophyta</taxon>
        <taxon>Embryophyta</taxon>
        <taxon>Tracheophyta</taxon>
        <taxon>Spermatophyta</taxon>
        <taxon>Magnoliopsida</taxon>
        <taxon>eudicotyledons</taxon>
        <taxon>Gunneridae</taxon>
        <taxon>Pentapetalae</taxon>
        <taxon>asterids</taxon>
        <taxon>lamiids</taxon>
        <taxon>Lamiales</taxon>
        <taxon>Lamiaceae</taxon>
        <taxon>Nepetoideae</taxon>
        <taxon>Mentheae</taxon>
        <taxon>Salviinae</taxon>
        <taxon>Salvia</taxon>
        <taxon>Salvia subgen. Calosphace</taxon>
    </lineage>
</organism>
<reference evidence="8 9" key="1">
    <citation type="submission" date="2024-06" db="EMBL/GenBank/DDBJ databases">
        <title>A chromosome level genome sequence of Diviner's sage (Salvia divinorum).</title>
        <authorList>
            <person name="Ford S.A."/>
            <person name="Ro D.-K."/>
            <person name="Ness R.W."/>
            <person name="Phillips M.A."/>
        </authorList>
    </citation>
    <scope>NUCLEOTIDE SEQUENCE [LARGE SCALE GENOMIC DNA]</scope>
    <source>
        <strain evidence="8">SAF-2024a</strain>
        <tissue evidence="8">Leaf</tissue>
    </source>
</reference>
<feature type="region of interest" description="Disordered" evidence="5">
    <location>
        <begin position="1"/>
        <end position="33"/>
    </location>
</feature>
<feature type="region of interest" description="Disordered" evidence="5">
    <location>
        <begin position="352"/>
        <end position="372"/>
    </location>
</feature>
<evidence type="ECO:0000313" key="8">
    <source>
        <dbReference type="EMBL" id="KAL1542573.1"/>
    </source>
</evidence>
<protein>
    <submittedName>
        <fullName evidence="8">Chromatin assembly factor 1 subunit FAS1-like isoform X1</fullName>
    </submittedName>
</protein>
<evidence type="ECO:0000259" key="7">
    <source>
        <dbReference type="Pfam" id="PF21796"/>
    </source>
</evidence>
<dbReference type="GO" id="GO:0006281">
    <property type="term" value="P:DNA repair"/>
    <property type="evidence" value="ECO:0007669"/>
    <property type="project" value="UniProtKB-KW"/>
</dbReference>
<dbReference type="Pfam" id="PF21796">
    <property type="entry name" value="Cac1_C"/>
    <property type="match status" value="1"/>
</dbReference>
<keyword evidence="3" id="KW-0234">DNA repair</keyword>
<comment type="caution">
    <text evidence="8">The sequence shown here is derived from an EMBL/GenBank/DDBJ whole genome shotgun (WGS) entry which is preliminary data.</text>
</comment>
<name>A0ABD1GHN3_SALDI</name>
<feature type="domain" description="Chromatin assembly factor 1 subunit A dimerization" evidence="6">
    <location>
        <begin position="477"/>
        <end position="542"/>
    </location>
</feature>
<feature type="compositionally biased region" description="Acidic residues" evidence="5">
    <location>
        <begin position="535"/>
        <end position="557"/>
    </location>
</feature>
<feature type="compositionally biased region" description="Acidic residues" evidence="5">
    <location>
        <begin position="518"/>
        <end position="528"/>
    </location>
</feature>
<sequence length="800" mass="91355">MAEVEAINGGLDGMNRPRKRKRLEPCAFSPSPEENQKKIVGYRSEIDSLVKYCKSLVWENKGVLLENLGKSGNSSACVNGVIACVMEESDLPLSKLVDEIFEKLRDREGNGGGLSKAGVMSAVLMIGQRSFYGVLGADADVLEDEAECALWYWETRDLKLLPRAARTSLKVHRTCRRKIQERISAVFAMIDVLEMYENSPNCQHELMKASEKLSKVPNEAGIRLLMENTSHENGAEIADKETKRGEQLLIKQKEKYERDKERLMKKIERDRQKEMLQSEREQRRLNEEAQKEERRCEKEEIEKQKQLKRKQEAAEREQRRREKEEAESRKQLLLQKQASLMERFLKLKKTSLPSQNDSSLNKATTSGSSGDTVERNLKSVTLPMDAVLAQKNEIVVGDILKSHIYAWRFHRCSRRSNGKRHWGIRQKPKTELVKELKLATSKEHTCDADLNIEKLVLGLDDANNCLHPCAKKRIPVKLLQFDKSNRPAFYGVWPSKSQVVGPRHPFVKDSDIDYDIDSDEDWAEDEPGESLSDCDKDDEDECMEEPIKDDEDNEIEDGFLVPDGYLSEDEGVKSDDSHDLDSEVQNQPISERQLQNDELCILLPQQKYLNNLTERTLKKNQPLIILNLTHEKTIISSAEELTGTSKLERMALQALTILPFPGFQNTDIAVPSDVVGEDPENSPNKSRTTKLSTAAAILDSDLPQIISVIQSHPHGIKQIMKSLHDKFPGIPKFKLRNKVLEISEFSNSRRQVKKEILRNHGLSISTGSEENKEHHDTLERNGISVWDEHKLERHIPTTFR</sequence>
<feature type="domain" description="Chromatin assembly factor 1 subunit Cac1-like C-terminal" evidence="7">
    <location>
        <begin position="702"/>
        <end position="747"/>
    </location>
</feature>
<accession>A0ABD1GHN3</accession>
<evidence type="ECO:0000259" key="6">
    <source>
        <dbReference type="Pfam" id="PF12253"/>
    </source>
</evidence>
<dbReference type="EMBL" id="JBEAFC010000009">
    <property type="protein sequence ID" value="KAL1542573.1"/>
    <property type="molecule type" value="Genomic_DNA"/>
</dbReference>